<feature type="coiled-coil region" evidence="3">
    <location>
        <begin position="25"/>
        <end position="52"/>
    </location>
</feature>
<dbReference type="Pfam" id="PF07989">
    <property type="entry name" value="Cnn_1N"/>
    <property type="match status" value="1"/>
</dbReference>
<reference evidence="5" key="2">
    <citation type="submission" date="2022-10" db="EMBL/GenBank/DDBJ databases">
        <authorList>
            <consortium name="ENA_rothamsted_submissions"/>
            <consortium name="culmorum"/>
            <person name="King R."/>
        </authorList>
    </citation>
    <scope>NUCLEOTIDE SEQUENCE</scope>
</reference>
<evidence type="ECO:0000256" key="1">
    <source>
        <dbReference type="ARBA" id="ARBA00004496"/>
    </source>
</evidence>
<keyword evidence="2" id="KW-0963">Cytoplasm</keyword>
<dbReference type="OrthoDB" id="10255000at2759"/>
<evidence type="ECO:0000256" key="2">
    <source>
        <dbReference type="ARBA" id="ARBA00022490"/>
    </source>
</evidence>
<evidence type="ECO:0000256" key="3">
    <source>
        <dbReference type="SAM" id="Coils"/>
    </source>
</evidence>
<dbReference type="AlphaFoldDB" id="A0A9N9RVM3"/>
<evidence type="ECO:0000259" key="4">
    <source>
        <dbReference type="Pfam" id="PF07989"/>
    </source>
</evidence>
<name>A0A9N9RVM3_9DIPT</name>
<organism evidence="5 6">
    <name type="scientific">Chironomus riparius</name>
    <dbReference type="NCBI Taxonomy" id="315576"/>
    <lineage>
        <taxon>Eukaryota</taxon>
        <taxon>Metazoa</taxon>
        <taxon>Ecdysozoa</taxon>
        <taxon>Arthropoda</taxon>
        <taxon>Hexapoda</taxon>
        <taxon>Insecta</taxon>
        <taxon>Pterygota</taxon>
        <taxon>Neoptera</taxon>
        <taxon>Endopterygota</taxon>
        <taxon>Diptera</taxon>
        <taxon>Nematocera</taxon>
        <taxon>Chironomoidea</taxon>
        <taxon>Chironomidae</taxon>
        <taxon>Chironominae</taxon>
        <taxon>Chironomus</taxon>
    </lineage>
</organism>
<keyword evidence="3" id="KW-0175">Coiled coil</keyword>
<dbReference type="GO" id="GO:0005815">
    <property type="term" value="C:microtubule organizing center"/>
    <property type="evidence" value="ECO:0007669"/>
    <property type="project" value="InterPro"/>
</dbReference>
<dbReference type="GO" id="GO:0005737">
    <property type="term" value="C:cytoplasm"/>
    <property type="evidence" value="ECO:0007669"/>
    <property type="project" value="UniProtKB-SubCell"/>
</dbReference>
<evidence type="ECO:0000313" key="6">
    <source>
        <dbReference type="Proteomes" id="UP001153620"/>
    </source>
</evidence>
<accession>A0A9N9RVM3</accession>
<feature type="domain" description="Centrosomin N-terminal motif 1" evidence="4">
    <location>
        <begin position="26"/>
        <end position="94"/>
    </location>
</feature>
<evidence type="ECO:0000313" key="5">
    <source>
        <dbReference type="EMBL" id="CAG9805788.1"/>
    </source>
</evidence>
<feature type="coiled-coil region" evidence="3">
    <location>
        <begin position="230"/>
        <end position="299"/>
    </location>
</feature>
<feature type="coiled-coil region" evidence="3">
    <location>
        <begin position="77"/>
        <end position="206"/>
    </location>
</feature>
<reference evidence="5" key="1">
    <citation type="submission" date="2022-01" db="EMBL/GenBank/DDBJ databases">
        <authorList>
            <person name="King R."/>
        </authorList>
    </citation>
    <scope>NUCLEOTIDE SEQUENCE</scope>
</reference>
<dbReference type="InterPro" id="IPR012943">
    <property type="entry name" value="Cnn_1N"/>
</dbReference>
<sequence length="332" mass="39151">MSDDDAIIRKFQMRASTAPSPVYYVRQSEEEIKNLQKENFNLKLKLYLMENKRDGSTNMPEMTSFDEKEYFDLVIENEALKAELNEKKDIMSNALDVIDMLEKQKDEERRKSGELIDDYTKRIEELKIRSKLCKRKMQKIKKSSIENPNNLKLLQEELSAFKTQNAKLLDKINDVKKENISKNLIIEKLSIEKSDLHKQCNEMENTFKENYRLISSLKKELSQSPSECDMSDLLQLNKVLETKIDELSQKYSKLDQKCRDYERIVNEQSEIMKALNRTIEAKNDEIDDYKAKIEFNNNTNFIQDNEINLSGTKVRKFPFHNPLFGSFHSLNR</sequence>
<proteinExistence type="predicted"/>
<dbReference type="Proteomes" id="UP001153620">
    <property type="component" value="Chromosome 2"/>
</dbReference>
<dbReference type="EMBL" id="OU895878">
    <property type="protein sequence ID" value="CAG9805788.1"/>
    <property type="molecule type" value="Genomic_DNA"/>
</dbReference>
<protein>
    <recommendedName>
        <fullName evidence="4">Centrosomin N-terminal motif 1 domain-containing protein</fullName>
    </recommendedName>
</protein>
<comment type="subcellular location">
    <subcellularLocation>
        <location evidence="1">Cytoplasm</location>
    </subcellularLocation>
</comment>
<gene>
    <name evidence="5" type="ORF">CHIRRI_LOCUS8656</name>
</gene>
<keyword evidence="6" id="KW-1185">Reference proteome</keyword>